<organism evidence="3 4">
    <name type="scientific">Actinospica acidithermotolerans</name>
    <dbReference type="NCBI Taxonomy" id="2828514"/>
    <lineage>
        <taxon>Bacteria</taxon>
        <taxon>Bacillati</taxon>
        <taxon>Actinomycetota</taxon>
        <taxon>Actinomycetes</taxon>
        <taxon>Catenulisporales</taxon>
        <taxon>Actinospicaceae</taxon>
        <taxon>Actinospica</taxon>
    </lineage>
</organism>
<protein>
    <submittedName>
        <fullName evidence="3">Alpha/beta hydrolase</fullName>
    </submittedName>
</protein>
<dbReference type="InterPro" id="IPR000639">
    <property type="entry name" value="Epox_hydrolase-like"/>
</dbReference>
<dbReference type="SUPFAM" id="SSF53474">
    <property type="entry name" value="alpha/beta-Hydrolases"/>
    <property type="match status" value="1"/>
</dbReference>
<feature type="domain" description="AB hydrolase-1" evidence="2">
    <location>
        <begin position="38"/>
        <end position="287"/>
    </location>
</feature>
<keyword evidence="4" id="KW-1185">Reference proteome</keyword>
<dbReference type="Proteomes" id="UP000676325">
    <property type="component" value="Unassembled WGS sequence"/>
</dbReference>
<evidence type="ECO:0000313" key="3">
    <source>
        <dbReference type="EMBL" id="MBR7826140.1"/>
    </source>
</evidence>
<name>A0A941IFB2_9ACTN</name>
<dbReference type="PRINTS" id="PR00111">
    <property type="entry name" value="ABHYDROLASE"/>
</dbReference>
<dbReference type="InterPro" id="IPR029058">
    <property type="entry name" value="AB_hydrolase_fold"/>
</dbReference>
<comment type="caution">
    <text evidence="3">The sequence shown here is derived from an EMBL/GenBank/DDBJ whole genome shotgun (WGS) entry which is preliminary data.</text>
</comment>
<dbReference type="Gene3D" id="3.40.50.1820">
    <property type="entry name" value="alpha/beta hydrolase"/>
    <property type="match status" value="1"/>
</dbReference>
<dbReference type="GO" id="GO:0016787">
    <property type="term" value="F:hydrolase activity"/>
    <property type="evidence" value="ECO:0007669"/>
    <property type="project" value="UniProtKB-KW"/>
</dbReference>
<evidence type="ECO:0000259" key="2">
    <source>
        <dbReference type="Pfam" id="PF00561"/>
    </source>
</evidence>
<dbReference type="Pfam" id="PF00561">
    <property type="entry name" value="Abhydrolase_1"/>
    <property type="match status" value="1"/>
</dbReference>
<keyword evidence="1 3" id="KW-0378">Hydrolase</keyword>
<reference evidence="3" key="1">
    <citation type="submission" date="2021-04" db="EMBL/GenBank/DDBJ databases">
        <title>Genome based classification of Actinospica acidithermotolerans sp. nov., an actinobacterium isolated from an Indonesian hot spring.</title>
        <authorList>
            <person name="Kusuma A.B."/>
            <person name="Putra K.E."/>
            <person name="Nafisah S."/>
            <person name="Loh J."/>
            <person name="Nouioui I."/>
            <person name="Goodfellow M."/>
        </authorList>
    </citation>
    <scope>NUCLEOTIDE SEQUENCE</scope>
    <source>
        <strain evidence="3">MGRD01-02</strain>
    </source>
</reference>
<sequence length="305" mass="33685">MASDLTPVYADGPWTHRDVPANGARFHVAELGDGPLALFLHGFPQFWWTWREQLTAFADAGYRAVAMDLRGIGGSDKPPRGYDPLTATMDVTGVIRALGESNAVLVGHGLGAGLAWTAATMRPKLVRRLVIVGAAHPRQFRTALLTSPSQIAASKHIFAAQRPIQAEHGLTKDDGAAAVRLLESWSGPDWPDAEAARRYRDAVQIPGVAHSSMEYFRWQVRSLMRPDGLRYHQRMRTLTEVPTLHLHGALDKAVLTSTARGSGGYVNAPYRWRLLEGLGHFPHEEAPKLFTNEVLGWLHDEEPDR</sequence>
<accession>A0A941IFB2</accession>
<evidence type="ECO:0000256" key="1">
    <source>
        <dbReference type="ARBA" id="ARBA00022801"/>
    </source>
</evidence>
<dbReference type="PRINTS" id="PR00412">
    <property type="entry name" value="EPOXHYDRLASE"/>
</dbReference>
<proteinExistence type="predicted"/>
<evidence type="ECO:0000313" key="4">
    <source>
        <dbReference type="Proteomes" id="UP000676325"/>
    </source>
</evidence>
<dbReference type="AlphaFoldDB" id="A0A941IFB2"/>
<dbReference type="EMBL" id="JAGSOH010000013">
    <property type="protein sequence ID" value="MBR7826140.1"/>
    <property type="molecule type" value="Genomic_DNA"/>
</dbReference>
<dbReference type="PANTHER" id="PTHR43329">
    <property type="entry name" value="EPOXIDE HYDROLASE"/>
    <property type="match status" value="1"/>
</dbReference>
<gene>
    <name evidence="3" type="ORF">KDK95_07490</name>
</gene>
<dbReference type="InterPro" id="IPR000073">
    <property type="entry name" value="AB_hydrolase_1"/>
</dbReference>
<dbReference type="RefSeq" id="WP_212517292.1">
    <property type="nucleotide sequence ID" value="NZ_JAGSOH010000013.1"/>
</dbReference>